<reference evidence="8" key="1">
    <citation type="journal article" date="2023" name="Nat. Commun.">
        <title>Diploid and tetraploid genomes of Acorus and the evolution of monocots.</title>
        <authorList>
            <person name="Ma L."/>
            <person name="Liu K.W."/>
            <person name="Li Z."/>
            <person name="Hsiao Y.Y."/>
            <person name="Qi Y."/>
            <person name="Fu T."/>
            <person name="Tang G.D."/>
            <person name="Zhang D."/>
            <person name="Sun W.H."/>
            <person name="Liu D.K."/>
            <person name="Li Y."/>
            <person name="Chen G.Z."/>
            <person name="Liu X.D."/>
            <person name="Liao X.Y."/>
            <person name="Jiang Y.T."/>
            <person name="Yu X."/>
            <person name="Hao Y."/>
            <person name="Huang J."/>
            <person name="Zhao X.W."/>
            <person name="Ke S."/>
            <person name="Chen Y.Y."/>
            <person name="Wu W.L."/>
            <person name="Hsu J.L."/>
            <person name="Lin Y.F."/>
            <person name="Huang M.D."/>
            <person name="Li C.Y."/>
            <person name="Huang L."/>
            <person name="Wang Z.W."/>
            <person name="Zhao X."/>
            <person name="Zhong W.Y."/>
            <person name="Peng D.H."/>
            <person name="Ahmad S."/>
            <person name="Lan S."/>
            <person name="Zhang J.S."/>
            <person name="Tsai W.C."/>
            <person name="Van de Peer Y."/>
            <person name="Liu Z.J."/>
        </authorList>
    </citation>
    <scope>NUCLEOTIDE SEQUENCE</scope>
    <source>
        <strain evidence="8">CP</strain>
    </source>
</reference>
<feature type="domain" description="Myb-like" evidence="5">
    <location>
        <begin position="210"/>
        <end position="256"/>
    </location>
</feature>
<feature type="domain" description="HTH myb-type" evidence="7">
    <location>
        <begin position="206"/>
        <end position="260"/>
    </location>
</feature>
<dbReference type="PANTHER" id="PTHR45614:SF218">
    <property type="entry name" value="TRANSCRIPTION FACTOR MYB119-RELATED"/>
    <property type="match status" value="1"/>
</dbReference>
<dbReference type="AlphaFoldDB" id="A0AAV9F5L5"/>
<dbReference type="InterPro" id="IPR009057">
    <property type="entry name" value="Homeodomain-like_sf"/>
</dbReference>
<dbReference type="SUPFAM" id="SSF46689">
    <property type="entry name" value="Homeodomain-like"/>
    <property type="match status" value="1"/>
</dbReference>
<dbReference type="Gene3D" id="1.10.10.60">
    <property type="entry name" value="Homeodomain-like"/>
    <property type="match status" value="2"/>
</dbReference>
<feature type="compositionally biased region" description="Polar residues" evidence="4">
    <location>
        <begin position="244"/>
        <end position="253"/>
    </location>
</feature>
<feature type="domain" description="HTH myb-type" evidence="7">
    <location>
        <begin position="124"/>
        <end position="179"/>
    </location>
</feature>
<sequence length="451" mass="50857">MEGRGDFGYGYVERNPCFPSLKPQPPLTPLERFLSSSNVGVIHYSKKSNQRRSKNSEGGGVMENGLCGSSSSVDPSNGLLMQDSSFVDGFLIDDHDEYSCDVNGNAYMVEDNGGDKRLQNGSSSSSLVKGQWTPEEDSLLVTLVNKHGMRRWSQIAKNLVGRIGKQCRERWHNHLRPDIKVSLFLDFIDRVVVLLVIISCGFSIVLDFRKKDTWTEEEERLLVEAHKKIGNRWAEIAKRIPGRTENSIKNHWNATKRRQNSRRKSKKKSNPNSKQSQPSILQDYIRSTSFNEAPKTTPSNPSEELQQPTIHGEEEGVLFPQQFYDDTDGGDGPPSIESFDFYGHDEEFGMFDVDESDCFISSPKSRDFCMEAPPPPPQPPILTTTTNTNVSWDLYLSYLLNGGSSTSSVYDERVNMEIVNNNDKVSMDSKRDLDLIEMVSSRMSYGSNNSF</sequence>
<dbReference type="FunFam" id="1.10.10.60:FF:000381">
    <property type="entry name" value="Transcription factor MYB119"/>
    <property type="match status" value="1"/>
</dbReference>
<feature type="domain" description="Myb-like" evidence="5">
    <location>
        <begin position="124"/>
        <end position="175"/>
    </location>
</feature>
<feature type="domain" description="SANT" evidence="6">
    <location>
        <begin position="209"/>
        <end position="260"/>
    </location>
</feature>
<protein>
    <submittedName>
        <fullName evidence="8">Transcription factor MYB98</fullName>
    </submittedName>
</protein>
<dbReference type="Proteomes" id="UP001180020">
    <property type="component" value="Unassembled WGS sequence"/>
</dbReference>
<evidence type="ECO:0000256" key="2">
    <source>
        <dbReference type="ARBA" id="ARBA00022737"/>
    </source>
</evidence>
<feature type="region of interest" description="Disordered" evidence="4">
    <location>
        <begin position="44"/>
        <end position="68"/>
    </location>
</feature>
<gene>
    <name evidence="8" type="primary">MYB98</name>
    <name evidence="8" type="ORF">QJS10_CPA03g01874</name>
</gene>
<dbReference type="InterPro" id="IPR017930">
    <property type="entry name" value="Myb_dom"/>
</dbReference>
<dbReference type="GO" id="GO:0000981">
    <property type="term" value="F:DNA-binding transcription factor activity, RNA polymerase II-specific"/>
    <property type="evidence" value="ECO:0007669"/>
    <property type="project" value="TreeGrafter"/>
</dbReference>
<feature type="compositionally biased region" description="Basic residues" evidence="4">
    <location>
        <begin position="44"/>
        <end position="53"/>
    </location>
</feature>
<evidence type="ECO:0000256" key="1">
    <source>
        <dbReference type="ARBA" id="ARBA00004123"/>
    </source>
</evidence>
<feature type="compositionally biased region" description="Low complexity" evidence="4">
    <location>
        <begin position="270"/>
        <end position="279"/>
    </location>
</feature>
<dbReference type="EMBL" id="JAUJYO010000003">
    <property type="protein sequence ID" value="KAK1320942.1"/>
    <property type="molecule type" value="Genomic_DNA"/>
</dbReference>
<evidence type="ECO:0000313" key="9">
    <source>
        <dbReference type="Proteomes" id="UP001180020"/>
    </source>
</evidence>
<evidence type="ECO:0000259" key="5">
    <source>
        <dbReference type="PROSITE" id="PS50090"/>
    </source>
</evidence>
<evidence type="ECO:0000259" key="6">
    <source>
        <dbReference type="PROSITE" id="PS51293"/>
    </source>
</evidence>
<dbReference type="GO" id="GO:0000978">
    <property type="term" value="F:RNA polymerase II cis-regulatory region sequence-specific DNA binding"/>
    <property type="evidence" value="ECO:0007669"/>
    <property type="project" value="TreeGrafter"/>
</dbReference>
<dbReference type="GO" id="GO:0005634">
    <property type="term" value="C:nucleus"/>
    <property type="evidence" value="ECO:0007669"/>
    <property type="project" value="UniProtKB-SubCell"/>
</dbReference>
<comment type="subcellular location">
    <subcellularLocation>
        <location evidence="1">Nucleus</location>
    </subcellularLocation>
</comment>
<dbReference type="PROSITE" id="PS50090">
    <property type="entry name" value="MYB_LIKE"/>
    <property type="match status" value="2"/>
</dbReference>
<evidence type="ECO:0000256" key="3">
    <source>
        <dbReference type="ARBA" id="ARBA00023125"/>
    </source>
</evidence>
<evidence type="ECO:0000259" key="7">
    <source>
        <dbReference type="PROSITE" id="PS51294"/>
    </source>
</evidence>
<evidence type="ECO:0000256" key="4">
    <source>
        <dbReference type="SAM" id="MobiDB-lite"/>
    </source>
</evidence>
<keyword evidence="9" id="KW-1185">Reference proteome</keyword>
<dbReference type="Pfam" id="PF00249">
    <property type="entry name" value="Myb_DNA-binding"/>
    <property type="match status" value="2"/>
</dbReference>
<dbReference type="InterPro" id="IPR001005">
    <property type="entry name" value="SANT/Myb"/>
</dbReference>
<dbReference type="CDD" id="cd00167">
    <property type="entry name" value="SANT"/>
    <property type="match status" value="2"/>
</dbReference>
<name>A0AAV9F5L5_ACOCL</name>
<dbReference type="FunFam" id="1.10.10.60:FF:000010">
    <property type="entry name" value="Transcriptional activator Myb isoform A"/>
    <property type="match status" value="1"/>
</dbReference>
<keyword evidence="3" id="KW-0238">DNA-binding</keyword>
<comment type="caution">
    <text evidence="8">The sequence shown here is derived from an EMBL/GenBank/DDBJ whole genome shotgun (WGS) entry which is preliminary data.</text>
</comment>
<dbReference type="PROSITE" id="PS51294">
    <property type="entry name" value="HTH_MYB"/>
    <property type="match status" value="2"/>
</dbReference>
<organism evidence="8 9">
    <name type="scientific">Acorus calamus</name>
    <name type="common">Sweet flag</name>
    <dbReference type="NCBI Taxonomy" id="4465"/>
    <lineage>
        <taxon>Eukaryota</taxon>
        <taxon>Viridiplantae</taxon>
        <taxon>Streptophyta</taxon>
        <taxon>Embryophyta</taxon>
        <taxon>Tracheophyta</taxon>
        <taxon>Spermatophyta</taxon>
        <taxon>Magnoliopsida</taxon>
        <taxon>Liliopsida</taxon>
        <taxon>Acoraceae</taxon>
        <taxon>Acorus</taxon>
    </lineage>
</organism>
<accession>A0AAV9F5L5</accession>
<keyword evidence="2" id="KW-0677">Repeat</keyword>
<feature type="compositionally biased region" description="Basic residues" evidence="4">
    <location>
        <begin position="254"/>
        <end position="269"/>
    </location>
</feature>
<dbReference type="PANTHER" id="PTHR45614">
    <property type="entry name" value="MYB PROTEIN-RELATED"/>
    <property type="match status" value="1"/>
</dbReference>
<dbReference type="InterPro" id="IPR050560">
    <property type="entry name" value="MYB_TF"/>
</dbReference>
<feature type="region of interest" description="Disordered" evidence="4">
    <location>
        <begin position="244"/>
        <end position="280"/>
    </location>
</feature>
<reference evidence="8" key="2">
    <citation type="submission" date="2023-06" db="EMBL/GenBank/DDBJ databases">
        <authorList>
            <person name="Ma L."/>
            <person name="Liu K.-W."/>
            <person name="Li Z."/>
            <person name="Hsiao Y.-Y."/>
            <person name="Qi Y."/>
            <person name="Fu T."/>
            <person name="Tang G."/>
            <person name="Zhang D."/>
            <person name="Sun W.-H."/>
            <person name="Liu D.-K."/>
            <person name="Li Y."/>
            <person name="Chen G.-Z."/>
            <person name="Liu X.-D."/>
            <person name="Liao X.-Y."/>
            <person name="Jiang Y.-T."/>
            <person name="Yu X."/>
            <person name="Hao Y."/>
            <person name="Huang J."/>
            <person name="Zhao X.-W."/>
            <person name="Ke S."/>
            <person name="Chen Y.-Y."/>
            <person name="Wu W.-L."/>
            <person name="Hsu J.-L."/>
            <person name="Lin Y.-F."/>
            <person name="Huang M.-D."/>
            <person name="Li C.-Y."/>
            <person name="Huang L."/>
            <person name="Wang Z.-W."/>
            <person name="Zhao X."/>
            <person name="Zhong W.-Y."/>
            <person name="Peng D.-H."/>
            <person name="Ahmad S."/>
            <person name="Lan S."/>
            <person name="Zhang J.-S."/>
            <person name="Tsai W.-C."/>
            <person name="Van De Peer Y."/>
            <person name="Liu Z.-J."/>
        </authorList>
    </citation>
    <scope>NUCLEOTIDE SEQUENCE</scope>
    <source>
        <strain evidence="8">CP</strain>
        <tissue evidence="8">Leaves</tissue>
    </source>
</reference>
<evidence type="ECO:0000313" key="8">
    <source>
        <dbReference type="EMBL" id="KAK1320942.1"/>
    </source>
</evidence>
<dbReference type="PROSITE" id="PS51293">
    <property type="entry name" value="SANT"/>
    <property type="match status" value="1"/>
</dbReference>
<proteinExistence type="predicted"/>
<dbReference type="InterPro" id="IPR017884">
    <property type="entry name" value="SANT_dom"/>
</dbReference>
<dbReference type="SMART" id="SM00717">
    <property type="entry name" value="SANT"/>
    <property type="match status" value="2"/>
</dbReference>